<name>I3CCN3_9GAMM</name>
<reference evidence="2 3" key="1">
    <citation type="submission" date="2011-11" db="EMBL/GenBank/DDBJ databases">
        <title>Improved High-Quality Draft sequence of Beggiatoa alba B18lD.</title>
        <authorList>
            <consortium name="US DOE Joint Genome Institute"/>
            <person name="Lucas S."/>
            <person name="Han J."/>
            <person name="Lapidus A."/>
            <person name="Cheng J.-F."/>
            <person name="Goodwin L."/>
            <person name="Pitluck S."/>
            <person name="Peters L."/>
            <person name="Mikhailova N."/>
            <person name="Held B."/>
            <person name="Detter J.C."/>
            <person name="Han C."/>
            <person name="Tapia R."/>
            <person name="Land M."/>
            <person name="Hauser L."/>
            <person name="Kyrpides N."/>
            <person name="Ivanova N."/>
            <person name="Pagani I."/>
            <person name="Samuel K."/>
            <person name="Teske A."/>
            <person name="Mueller J."/>
            <person name="Woyke T."/>
        </authorList>
    </citation>
    <scope>NUCLEOTIDE SEQUENCE [LARGE SCALE GENOMIC DNA]</scope>
    <source>
        <strain evidence="2 3">B18LD</strain>
    </source>
</reference>
<feature type="region of interest" description="Disordered" evidence="1">
    <location>
        <begin position="82"/>
        <end position="126"/>
    </location>
</feature>
<feature type="compositionally biased region" description="Polar residues" evidence="1">
    <location>
        <begin position="264"/>
        <end position="284"/>
    </location>
</feature>
<feature type="region of interest" description="Disordered" evidence="1">
    <location>
        <begin position="179"/>
        <end position="296"/>
    </location>
</feature>
<dbReference type="RefSeq" id="WP_002683252.1">
    <property type="nucleotide sequence ID" value="NZ_JH600070.1"/>
</dbReference>
<sequence length="462" mass="50469">MRVFALLLLLLNLAFFVWLQEFDWMAWFPWQPQQFKSAQAAVVDNGLPKLVLSSEYKAGIMPNTAQPPSIANDATTTPAIATPPATTVASNTTATTIPDNTSLETTNTATATPAEPAQKQPEKTTTVDKAQVVDANQPAKVAETNTASTLITPTTPPPESTTLTALNTAKTHLLDSIASKTPAQTRQNQATETTAINQVTANAEVRKTPDPQHVTPDTKVAENKSTKENTTAAEKTDKSPTIIEPQANEPADKSTKSVEKNSHKSSAPSTQLADAGMSPTNTQKAVEKKPNDPAKTLTSVAATSTTTTGTACYKSNYYGDGNLLRSAASWFNQKEKNIARVSRQDNKKVESSWVFLPPQKNRQAALNALKKLESQGIIDFSIMTEGKYNNAISFGIFREEARAKQRLNELKQKGYSNARLEKRYETDTHYQLNVKIPERRSGLTQEFNQVFKGIKLEKITCP</sequence>
<dbReference type="Proteomes" id="UP000005744">
    <property type="component" value="Unassembled WGS sequence"/>
</dbReference>
<dbReference type="eggNOG" id="ENOG503027R">
    <property type="taxonomic scope" value="Bacteria"/>
</dbReference>
<evidence type="ECO:0008006" key="4">
    <source>
        <dbReference type="Google" id="ProtNLM"/>
    </source>
</evidence>
<evidence type="ECO:0000313" key="3">
    <source>
        <dbReference type="Proteomes" id="UP000005744"/>
    </source>
</evidence>
<feature type="compositionally biased region" description="Basic and acidic residues" evidence="1">
    <location>
        <begin position="250"/>
        <end position="262"/>
    </location>
</feature>
<evidence type="ECO:0000256" key="1">
    <source>
        <dbReference type="SAM" id="MobiDB-lite"/>
    </source>
</evidence>
<keyword evidence="3" id="KW-1185">Reference proteome</keyword>
<dbReference type="OrthoDB" id="6193567at2"/>
<dbReference type="HOGENOM" id="CLU_591430_0_0_6"/>
<dbReference type="AlphaFoldDB" id="I3CCN3"/>
<gene>
    <name evidence="2" type="ORF">BegalDRAFT_0457</name>
</gene>
<dbReference type="EMBL" id="JH600070">
    <property type="protein sequence ID" value="EIJ41376.1"/>
    <property type="molecule type" value="Genomic_DNA"/>
</dbReference>
<feature type="compositionally biased region" description="Low complexity" evidence="1">
    <location>
        <begin position="82"/>
        <end position="117"/>
    </location>
</feature>
<evidence type="ECO:0000313" key="2">
    <source>
        <dbReference type="EMBL" id="EIJ41376.1"/>
    </source>
</evidence>
<dbReference type="STRING" id="395493.BegalDRAFT_0457"/>
<organism evidence="2 3">
    <name type="scientific">Beggiatoa alba B18LD</name>
    <dbReference type="NCBI Taxonomy" id="395493"/>
    <lineage>
        <taxon>Bacteria</taxon>
        <taxon>Pseudomonadati</taxon>
        <taxon>Pseudomonadota</taxon>
        <taxon>Gammaproteobacteria</taxon>
        <taxon>Thiotrichales</taxon>
        <taxon>Thiotrichaceae</taxon>
        <taxon>Beggiatoa</taxon>
    </lineage>
</organism>
<proteinExistence type="predicted"/>
<feature type="compositionally biased region" description="Polar residues" evidence="1">
    <location>
        <begin position="179"/>
        <end position="201"/>
    </location>
</feature>
<protein>
    <recommendedName>
        <fullName evidence="4">SPOR domain-containing protein</fullName>
    </recommendedName>
</protein>
<accession>I3CCN3</accession>